<feature type="region of interest" description="Disordered" evidence="1">
    <location>
        <begin position="70"/>
        <end position="94"/>
    </location>
</feature>
<proteinExistence type="predicted"/>
<reference evidence="2" key="1">
    <citation type="journal article" date="2020" name="Fungal Divers.">
        <title>Resolving the Mortierellaceae phylogeny through synthesis of multi-gene phylogenetics and phylogenomics.</title>
        <authorList>
            <person name="Vandepol N."/>
            <person name="Liber J."/>
            <person name="Desiro A."/>
            <person name="Na H."/>
            <person name="Kennedy M."/>
            <person name="Barry K."/>
            <person name="Grigoriev I.V."/>
            <person name="Miller A.N."/>
            <person name="O'Donnell K."/>
            <person name="Stajich J.E."/>
            <person name="Bonito G."/>
        </authorList>
    </citation>
    <scope>NUCLEOTIDE SEQUENCE</scope>
    <source>
        <strain evidence="2">KOD948</strain>
    </source>
</reference>
<dbReference type="InterPro" id="IPR038765">
    <property type="entry name" value="Papain-like_cys_pep_sf"/>
</dbReference>
<dbReference type="AlphaFoldDB" id="A0A9P6U4B9"/>
<evidence type="ECO:0000313" key="2">
    <source>
        <dbReference type="EMBL" id="KAG0259091.1"/>
    </source>
</evidence>
<dbReference type="OrthoDB" id="409136at2759"/>
<dbReference type="PANTHER" id="PTHR12143:SF19">
    <property type="entry name" value="PEPTIDE-N(4)-(N-ACETYL-BETA-GLUCOSAMINYL)ASPARAGINE AMIDASE"/>
    <property type="match status" value="1"/>
</dbReference>
<dbReference type="Proteomes" id="UP000726737">
    <property type="component" value="Unassembled WGS sequence"/>
</dbReference>
<sequence>MSQDKDTQKMQELAQELARQFTASMRLQQSSTSGQHSGAIQPANANAAPTSAETDAKIAEMAKQLGSLLNNTAAQPGPSQETPVVTASKAQGDQDPFASVPEPSIFEMSFASTFARVNASVLAYENRELLDMAIDQMPIARFFEEAEAMAKEYPDDSIDDVVIRRLLHWFKNEYFTWVNAPPCVNCQGGTVGIGGVTPTAQESQDGAGVVETYRCTQTCSVITRFPRYGGMSKVLFKTRRGLEEVVDVTRRYTVDYDTVVSKGRRSIREPVLAKV</sequence>
<gene>
    <name evidence="2" type="primary">PNG1</name>
    <name evidence="2" type="ORF">BG011_002828</name>
</gene>
<feature type="compositionally biased region" description="Polar residues" evidence="1">
    <location>
        <begin position="70"/>
        <end position="91"/>
    </location>
</feature>
<dbReference type="SUPFAM" id="SSF54001">
    <property type="entry name" value="Cysteine proteinases"/>
    <property type="match status" value="1"/>
</dbReference>
<name>A0A9P6U4B9_9FUNG</name>
<dbReference type="GO" id="GO:0005829">
    <property type="term" value="C:cytosol"/>
    <property type="evidence" value="ECO:0007669"/>
    <property type="project" value="TreeGrafter"/>
</dbReference>
<dbReference type="GO" id="GO:0006516">
    <property type="term" value="P:glycoprotein catabolic process"/>
    <property type="evidence" value="ECO:0007669"/>
    <property type="project" value="TreeGrafter"/>
</dbReference>
<organism evidence="2 3">
    <name type="scientific">Mortierella polycephala</name>
    <dbReference type="NCBI Taxonomy" id="41804"/>
    <lineage>
        <taxon>Eukaryota</taxon>
        <taxon>Fungi</taxon>
        <taxon>Fungi incertae sedis</taxon>
        <taxon>Mucoromycota</taxon>
        <taxon>Mortierellomycotina</taxon>
        <taxon>Mortierellomycetes</taxon>
        <taxon>Mortierellales</taxon>
        <taxon>Mortierellaceae</taxon>
        <taxon>Mortierella</taxon>
    </lineage>
</organism>
<dbReference type="GO" id="GO:0000224">
    <property type="term" value="F:peptide-N4-(N-acetyl-beta-glucosaminyl)asparagine amidase activity"/>
    <property type="evidence" value="ECO:0007669"/>
    <property type="project" value="TreeGrafter"/>
</dbReference>
<dbReference type="Gene3D" id="2.20.25.10">
    <property type="match status" value="1"/>
</dbReference>
<dbReference type="GO" id="GO:0005634">
    <property type="term" value="C:nucleus"/>
    <property type="evidence" value="ECO:0007669"/>
    <property type="project" value="TreeGrafter"/>
</dbReference>
<protein>
    <submittedName>
        <fullName evidence="2">Peptide-N4-(N-acetyl-beta-glucosaminyl)asparagine amidase</fullName>
    </submittedName>
</protein>
<accession>A0A9P6U4B9</accession>
<keyword evidence="3" id="KW-1185">Reference proteome</keyword>
<dbReference type="PANTHER" id="PTHR12143">
    <property type="entry name" value="PEPTIDE N-GLYCANASE PNGASE -RELATED"/>
    <property type="match status" value="1"/>
</dbReference>
<feature type="region of interest" description="Disordered" evidence="1">
    <location>
        <begin position="1"/>
        <end position="54"/>
    </location>
</feature>
<feature type="compositionally biased region" description="Polar residues" evidence="1">
    <location>
        <begin position="21"/>
        <end position="53"/>
    </location>
</feature>
<evidence type="ECO:0000313" key="3">
    <source>
        <dbReference type="Proteomes" id="UP000726737"/>
    </source>
</evidence>
<dbReference type="EMBL" id="JAAAJA010000196">
    <property type="protein sequence ID" value="KAG0259091.1"/>
    <property type="molecule type" value="Genomic_DNA"/>
</dbReference>
<dbReference type="Gene3D" id="3.10.620.30">
    <property type="match status" value="1"/>
</dbReference>
<evidence type="ECO:0000256" key="1">
    <source>
        <dbReference type="SAM" id="MobiDB-lite"/>
    </source>
</evidence>
<comment type="caution">
    <text evidence="2">The sequence shown here is derived from an EMBL/GenBank/DDBJ whole genome shotgun (WGS) entry which is preliminary data.</text>
</comment>
<dbReference type="InterPro" id="IPR050883">
    <property type="entry name" value="PNGase"/>
</dbReference>